<protein>
    <submittedName>
        <fullName evidence="1">Uncharacterized protein</fullName>
    </submittedName>
</protein>
<evidence type="ECO:0000313" key="2">
    <source>
        <dbReference type="Proteomes" id="UP000051131"/>
    </source>
</evidence>
<comment type="caution">
    <text evidence="1">The sequence shown here is derived from an EMBL/GenBank/DDBJ whole genome shotgun (WGS) entry which is preliminary data.</text>
</comment>
<keyword evidence="2" id="KW-1185">Reference proteome</keyword>
<evidence type="ECO:0000313" key="1">
    <source>
        <dbReference type="EMBL" id="KRM92706.1"/>
    </source>
</evidence>
<dbReference type="AlphaFoldDB" id="A0A0R2CP01"/>
<accession>A0A0R2CP01</accession>
<gene>
    <name evidence="1" type="ORF">FC80_GL001645</name>
</gene>
<organism evidence="1 2">
    <name type="scientific">Liquorilactobacillus cacaonum DSM 21116</name>
    <dbReference type="NCBI Taxonomy" id="1423729"/>
    <lineage>
        <taxon>Bacteria</taxon>
        <taxon>Bacillati</taxon>
        <taxon>Bacillota</taxon>
        <taxon>Bacilli</taxon>
        <taxon>Lactobacillales</taxon>
        <taxon>Lactobacillaceae</taxon>
        <taxon>Liquorilactobacillus</taxon>
    </lineage>
</organism>
<dbReference type="Proteomes" id="UP000051131">
    <property type="component" value="Unassembled WGS sequence"/>
</dbReference>
<reference evidence="1 2" key="1">
    <citation type="journal article" date="2015" name="Genome Announc.">
        <title>Expanding the biotechnology potential of lactobacilli through comparative genomics of 213 strains and associated genera.</title>
        <authorList>
            <person name="Sun Z."/>
            <person name="Harris H.M."/>
            <person name="McCann A."/>
            <person name="Guo C."/>
            <person name="Argimon S."/>
            <person name="Zhang W."/>
            <person name="Yang X."/>
            <person name="Jeffery I.B."/>
            <person name="Cooney J.C."/>
            <person name="Kagawa T.F."/>
            <person name="Liu W."/>
            <person name="Song Y."/>
            <person name="Salvetti E."/>
            <person name="Wrobel A."/>
            <person name="Rasinkangas P."/>
            <person name="Parkhill J."/>
            <person name="Rea M.C."/>
            <person name="O'Sullivan O."/>
            <person name="Ritari J."/>
            <person name="Douillard F.P."/>
            <person name="Paul Ross R."/>
            <person name="Yang R."/>
            <person name="Briner A.E."/>
            <person name="Felis G.E."/>
            <person name="de Vos W.M."/>
            <person name="Barrangou R."/>
            <person name="Klaenhammer T.R."/>
            <person name="Caufield P.W."/>
            <person name="Cui Y."/>
            <person name="Zhang H."/>
            <person name="O'Toole P.W."/>
        </authorList>
    </citation>
    <scope>NUCLEOTIDE SEQUENCE [LARGE SCALE GENOMIC DNA]</scope>
    <source>
        <strain evidence="1 2">DSM 21116</strain>
    </source>
</reference>
<dbReference type="PATRIC" id="fig|1423729.3.peg.1669"/>
<proteinExistence type="predicted"/>
<name>A0A0R2CP01_9LACO</name>
<dbReference type="EMBL" id="AYZE01000005">
    <property type="protein sequence ID" value="KRM92706.1"/>
    <property type="molecule type" value="Genomic_DNA"/>
</dbReference>
<dbReference type="STRING" id="1423729.FC80_GL001645"/>
<sequence length="56" mass="6691">MDNIVKTHVERKNKKKEIHKKDKTYSFFVDNFINELAFAKMVIFRNVAVYKLLVST</sequence>